<accession>A0A378LNI3</accession>
<evidence type="ECO:0000313" key="4">
    <source>
        <dbReference type="EMBL" id="STY28535.1"/>
    </source>
</evidence>
<evidence type="ECO:0000256" key="3">
    <source>
        <dbReference type="PROSITE-ProRule" id="PRU00023"/>
    </source>
</evidence>
<evidence type="ECO:0000256" key="1">
    <source>
        <dbReference type="ARBA" id="ARBA00022737"/>
    </source>
</evidence>
<dbReference type="PROSITE" id="PS50088">
    <property type="entry name" value="ANK_REPEAT"/>
    <property type="match status" value="1"/>
</dbReference>
<dbReference type="OrthoDB" id="5653232at2"/>
<dbReference type="PROSITE" id="PS50297">
    <property type="entry name" value="ANK_REP_REGION"/>
    <property type="match status" value="1"/>
</dbReference>
<dbReference type="Proteomes" id="UP000255297">
    <property type="component" value="Unassembled WGS sequence"/>
</dbReference>
<dbReference type="STRING" id="1122170.GCA_000701265_02872"/>
<dbReference type="Gene3D" id="1.25.40.20">
    <property type="entry name" value="Ankyrin repeat-containing domain"/>
    <property type="match status" value="1"/>
</dbReference>
<organism evidence="4 5">
    <name type="scientific">Legionella wadsworthii</name>
    <dbReference type="NCBI Taxonomy" id="28088"/>
    <lineage>
        <taxon>Bacteria</taxon>
        <taxon>Pseudomonadati</taxon>
        <taxon>Pseudomonadota</taxon>
        <taxon>Gammaproteobacteria</taxon>
        <taxon>Legionellales</taxon>
        <taxon>Legionellaceae</taxon>
        <taxon>Legionella</taxon>
    </lineage>
</organism>
<dbReference type="NCBIfam" id="NF043022">
    <property type="entry name" value="T4SS_AnkG"/>
    <property type="match status" value="1"/>
</dbReference>
<gene>
    <name evidence="4" type="ORF">NCTC11532_00710</name>
</gene>
<proteinExistence type="predicted"/>
<dbReference type="InterPro" id="IPR036770">
    <property type="entry name" value="Ankyrin_rpt-contain_sf"/>
</dbReference>
<reference evidence="4 5" key="1">
    <citation type="submission" date="2018-06" db="EMBL/GenBank/DDBJ databases">
        <authorList>
            <consortium name="Pathogen Informatics"/>
            <person name="Doyle S."/>
        </authorList>
    </citation>
    <scope>NUCLEOTIDE SEQUENCE [LARGE SCALE GENOMIC DNA]</scope>
    <source>
        <strain evidence="4 5">NCTC11532</strain>
    </source>
</reference>
<name>A0A378LNI3_9GAMM</name>
<evidence type="ECO:0000313" key="5">
    <source>
        <dbReference type="Proteomes" id="UP000255297"/>
    </source>
</evidence>
<keyword evidence="5" id="KW-1185">Reference proteome</keyword>
<dbReference type="AlphaFoldDB" id="A0A378LNI3"/>
<keyword evidence="2 3" id="KW-0040">ANK repeat</keyword>
<protein>
    <submittedName>
        <fullName evidence="4">Ankyrin repeat-containing protein</fullName>
    </submittedName>
</protein>
<feature type="repeat" description="ANK" evidence="3">
    <location>
        <begin position="403"/>
        <end position="439"/>
    </location>
</feature>
<dbReference type="RefSeq" id="WP_051635463.1">
    <property type="nucleotide sequence ID" value="NZ_CAAAIS010000002.1"/>
</dbReference>
<dbReference type="Pfam" id="PF00023">
    <property type="entry name" value="Ank"/>
    <property type="match status" value="1"/>
</dbReference>
<keyword evidence="1" id="KW-0677">Repeat</keyword>
<dbReference type="Pfam" id="PF12796">
    <property type="entry name" value="Ank_2"/>
    <property type="match status" value="1"/>
</dbReference>
<dbReference type="SMART" id="SM00248">
    <property type="entry name" value="ANK"/>
    <property type="match status" value="4"/>
</dbReference>
<dbReference type="PANTHER" id="PTHR24198:SF165">
    <property type="entry name" value="ANKYRIN REPEAT-CONTAINING PROTEIN-RELATED"/>
    <property type="match status" value="1"/>
</dbReference>
<dbReference type="SUPFAM" id="SSF48403">
    <property type="entry name" value="Ankyrin repeat"/>
    <property type="match status" value="1"/>
</dbReference>
<dbReference type="EMBL" id="UGPB01000001">
    <property type="protein sequence ID" value="STY28535.1"/>
    <property type="molecule type" value="Genomic_DNA"/>
</dbReference>
<evidence type="ECO:0000256" key="2">
    <source>
        <dbReference type="ARBA" id="ARBA00023043"/>
    </source>
</evidence>
<dbReference type="InterPro" id="IPR002110">
    <property type="entry name" value="Ankyrin_rpt"/>
</dbReference>
<dbReference type="PANTHER" id="PTHR24198">
    <property type="entry name" value="ANKYRIN REPEAT AND PROTEIN KINASE DOMAIN-CONTAINING PROTEIN"/>
    <property type="match status" value="1"/>
</dbReference>
<sequence>MIYVLYVLLLIWTLMVIHQLKTISLKHFFPSLFSSVKHNALEHEDLLTLFEKFDYKHEEGVCHGFTLTWAQEAALGFDFQFYNRLNLIKREKETLPNTLSVITEKIKLNQILSRRDQKRNEIRPFLEAICLAQSPEEYSEFYAKNVQQSDIDTIYKLVQLNLCRNQDKVKNLFSRTFSFATVNDTCNFINKLNDLLSAKNHVVVVCSSEEHTVGFKKLTDNNWLFLDINHLYEQSEEYPYQILNSGTLVNHLYQSLFETSNELVIHCSFIAKAGQRKLQPRLQSLKGLYPVYEKTSYIQNCRGYGLLSLAVQNDDRDVVREILSSHKSSQISQSELENALFYAAACNRISIMSQLAKIPDMNLNSPCNQDNSALDVACMYANHQIVDLLLHEANIQVNRQDVKGKTPLMKACKSSYTHNKPEIFRLLLAAGADVELTNDKGENASAIATKYQNQTALKILLSYQPKQSPKTCSFHTPDAFFGKKLATETTISYLKHNFFDKTDKSLSESADELGVLTEHTQKLISNHTTHENKIF</sequence>